<dbReference type="Proteomes" id="UP001201549">
    <property type="component" value="Unassembled WGS sequence"/>
</dbReference>
<gene>
    <name evidence="2" type="ORF">L9G74_09430</name>
</gene>
<keyword evidence="1" id="KW-1133">Transmembrane helix</keyword>
<dbReference type="PANTHER" id="PTHR38568">
    <property type="entry name" value="DUF445 DOMAIN-CONTAINING PROTEIN-RELATED"/>
    <property type="match status" value="1"/>
</dbReference>
<comment type="caution">
    <text evidence="2">The sequence shown here is derived from an EMBL/GenBank/DDBJ whole genome shotgun (WGS) entry which is preliminary data.</text>
</comment>
<organism evidence="2 3">
    <name type="scientific">Shewanella electrica</name>
    <dbReference type="NCBI Taxonomy" id="515560"/>
    <lineage>
        <taxon>Bacteria</taxon>
        <taxon>Pseudomonadati</taxon>
        <taxon>Pseudomonadota</taxon>
        <taxon>Gammaproteobacteria</taxon>
        <taxon>Alteromonadales</taxon>
        <taxon>Shewanellaceae</taxon>
        <taxon>Shewanella</taxon>
    </lineage>
</organism>
<reference evidence="3" key="2">
    <citation type="submission" date="2023-07" db="EMBL/GenBank/DDBJ databases">
        <title>Shewanella mangrovi sp. nov., an acetaldehyde- degrading bacterium isolated from mangrove sediment.</title>
        <authorList>
            <person name="Liu Y."/>
        </authorList>
    </citation>
    <scope>NUCLEOTIDE SEQUENCE [LARGE SCALE GENOMIC DNA]</scope>
    <source>
        <strain evidence="3">C32</strain>
    </source>
</reference>
<dbReference type="PANTHER" id="PTHR38568:SF1">
    <property type="entry name" value="DUF445 DOMAIN-CONTAINING PROTEIN"/>
    <property type="match status" value="1"/>
</dbReference>
<keyword evidence="1" id="KW-0812">Transmembrane</keyword>
<evidence type="ECO:0000313" key="2">
    <source>
        <dbReference type="EMBL" id="MCS4556660.1"/>
    </source>
</evidence>
<evidence type="ECO:0000256" key="1">
    <source>
        <dbReference type="SAM" id="Phobius"/>
    </source>
</evidence>
<dbReference type="RefSeq" id="WP_238896277.1">
    <property type="nucleotide sequence ID" value="NZ_JAKOGG010000005.1"/>
</dbReference>
<evidence type="ECO:0000313" key="3">
    <source>
        <dbReference type="Proteomes" id="UP001201549"/>
    </source>
</evidence>
<sequence length="234" mass="25635">MNVSLITNLVAALFLVIGLVSKQNILVSIGLFALSGALTNWLAIYMLFEKVPGLYGSGVIPARFDAFKRAISAMMMEQFFNQQNIDNFLEQSAAPKLDIGGMLNKIDLAPAFDALVATVAQSSLGSMLAMFGGAEALTPLKQPFIEKMQQSLADIAEGEQFNDLLKQQLQQSDTMLHLRAKIEQIVAMRLDELTPQMVKEIVQQLIRRHLGWLVVWGGIFGGLIGLISGIIQTL</sequence>
<protein>
    <submittedName>
        <fullName evidence="2">DUF445 domain-containing protein</fullName>
    </submittedName>
</protein>
<reference evidence="2 3" key="1">
    <citation type="submission" date="2022-02" db="EMBL/GenBank/DDBJ databases">
        <authorList>
            <person name="Zhuang L."/>
        </authorList>
    </citation>
    <scope>NUCLEOTIDE SEQUENCE [LARGE SCALE GENOMIC DNA]</scope>
    <source>
        <strain evidence="2 3">C32</strain>
    </source>
</reference>
<feature type="transmembrane region" description="Helical" evidence="1">
    <location>
        <begin position="210"/>
        <end position="231"/>
    </location>
</feature>
<proteinExistence type="predicted"/>
<name>A0ABT2FK01_9GAMM</name>
<keyword evidence="3" id="KW-1185">Reference proteome</keyword>
<keyword evidence="1" id="KW-0472">Membrane</keyword>
<dbReference type="EMBL" id="JAKOGG010000005">
    <property type="protein sequence ID" value="MCS4556660.1"/>
    <property type="molecule type" value="Genomic_DNA"/>
</dbReference>
<feature type="transmembrane region" description="Helical" evidence="1">
    <location>
        <begin position="28"/>
        <end position="48"/>
    </location>
</feature>
<accession>A0ABT2FK01</accession>